<evidence type="ECO:0000256" key="5">
    <source>
        <dbReference type="ARBA" id="ARBA00023237"/>
    </source>
</evidence>
<keyword evidence="9" id="KW-1185">Reference proteome</keyword>
<proteinExistence type="inferred from homology"/>
<dbReference type="GO" id="GO:0009279">
    <property type="term" value="C:cell outer membrane"/>
    <property type="evidence" value="ECO:0007669"/>
    <property type="project" value="UniProtKB-SubCell"/>
</dbReference>
<name>A0A6C0RBN6_9BACT</name>
<dbReference type="Proteomes" id="UP000474630">
    <property type="component" value="Chromosome"/>
</dbReference>
<organism evidence="8 9">
    <name type="scientific">Draconibacterium halophilum</name>
    <dbReference type="NCBI Taxonomy" id="2706887"/>
    <lineage>
        <taxon>Bacteria</taxon>
        <taxon>Pseudomonadati</taxon>
        <taxon>Bacteroidota</taxon>
        <taxon>Bacteroidia</taxon>
        <taxon>Marinilabiliales</taxon>
        <taxon>Prolixibacteraceae</taxon>
        <taxon>Draconibacterium</taxon>
    </lineage>
</organism>
<dbReference type="KEGG" id="drc:G0Q07_06955"/>
<dbReference type="Gene3D" id="1.25.40.390">
    <property type="match status" value="1"/>
</dbReference>
<evidence type="ECO:0000256" key="2">
    <source>
        <dbReference type="ARBA" id="ARBA00006275"/>
    </source>
</evidence>
<evidence type="ECO:0000259" key="7">
    <source>
        <dbReference type="Pfam" id="PF14322"/>
    </source>
</evidence>
<gene>
    <name evidence="8" type="ORF">G0Q07_06955</name>
</gene>
<evidence type="ECO:0000256" key="4">
    <source>
        <dbReference type="ARBA" id="ARBA00023136"/>
    </source>
</evidence>
<dbReference type="Pfam" id="PF14322">
    <property type="entry name" value="SusD-like_3"/>
    <property type="match status" value="1"/>
</dbReference>
<dbReference type="InterPro" id="IPR033985">
    <property type="entry name" value="SusD-like_N"/>
</dbReference>
<keyword evidence="3" id="KW-0732">Signal</keyword>
<dbReference type="EMBL" id="CP048409">
    <property type="protein sequence ID" value="QIA07477.1"/>
    <property type="molecule type" value="Genomic_DNA"/>
</dbReference>
<protein>
    <submittedName>
        <fullName evidence="8">RagB/SusD family nutrient uptake outer membrane protein</fullName>
    </submittedName>
</protein>
<dbReference type="SUPFAM" id="SSF48452">
    <property type="entry name" value="TPR-like"/>
    <property type="match status" value="1"/>
</dbReference>
<sequence>MKKLSILMVIAILLTMSYSCSEEFLTKEPPGSTSENVFYDAKGIDALLIGTYAMVGGSSLWEISWGASIQNWTYGSAASDDAYKGSEFTDQVVVNDIERWEVLPSNNYPGDKWQWAFGMGVDRANKTLRVINGTEEAGTITADEAAAFRAQARFLRALFYFEARLVFGDYIPLLTEETEDPSAVPNENADGAVLSFIIDDLTYAASNLPSTQAQVGRATKWAAKALAARAYLQDLKYSDAEPLLDEIIASGQFSLVDEFIDNFNIATNNNQESIFEIQANVNDINESLNAEMGIGLNWPHGGDIGMCCGFHQPSQNLVNAYKVNANGHPMFDSFNDSDLANDAGIASEETFVPFTDVVDPRLDYTVSRRGIPYKDWGINRGSNWVRKQTDGGPYLPVAKPFFKKDERYNLSTTTGWQTGINANNYRYLRYSHIILWKAECRAAANDPGGALTYVNMIRNRAKNSTPVMGKVMLTQLPLRYIHGAMKAMLTGHNLLPITRWSLTFHLPTVLKR</sequence>
<accession>A0A6C0RBN6</accession>
<reference evidence="8 9" key="1">
    <citation type="submission" date="2020-02" db="EMBL/GenBank/DDBJ databases">
        <title>Genome sequencing for Draconibacterium sp. strain M1.</title>
        <authorList>
            <person name="Park S.-J."/>
        </authorList>
    </citation>
    <scope>NUCLEOTIDE SEQUENCE [LARGE SCALE GENOMIC DNA]</scope>
    <source>
        <strain evidence="8 9">M1</strain>
    </source>
</reference>
<keyword evidence="4" id="KW-0472">Membrane</keyword>
<dbReference type="InterPro" id="IPR012944">
    <property type="entry name" value="SusD_RagB_dom"/>
</dbReference>
<dbReference type="AlphaFoldDB" id="A0A6C0RBN6"/>
<feature type="domain" description="SusD-like N-terminal" evidence="7">
    <location>
        <begin position="24"/>
        <end position="232"/>
    </location>
</feature>
<keyword evidence="5" id="KW-0998">Cell outer membrane</keyword>
<dbReference type="InterPro" id="IPR011990">
    <property type="entry name" value="TPR-like_helical_dom_sf"/>
</dbReference>
<comment type="similarity">
    <text evidence="2">Belongs to the SusD family.</text>
</comment>
<dbReference type="RefSeq" id="WP_163345399.1">
    <property type="nucleotide sequence ID" value="NZ_CP048409.1"/>
</dbReference>
<feature type="domain" description="RagB/SusD" evidence="6">
    <location>
        <begin position="271"/>
        <end position="464"/>
    </location>
</feature>
<comment type="subcellular location">
    <subcellularLocation>
        <location evidence="1">Cell outer membrane</location>
    </subcellularLocation>
</comment>
<evidence type="ECO:0000256" key="1">
    <source>
        <dbReference type="ARBA" id="ARBA00004442"/>
    </source>
</evidence>
<evidence type="ECO:0000256" key="3">
    <source>
        <dbReference type="ARBA" id="ARBA00022729"/>
    </source>
</evidence>
<evidence type="ECO:0000313" key="8">
    <source>
        <dbReference type="EMBL" id="QIA07477.1"/>
    </source>
</evidence>
<dbReference type="Pfam" id="PF07980">
    <property type="entry name" value="SusD_RagB"/>
    <property type="match status" value="1"/>
</dbReference>
<evidence type="ECO:0000259" key="6">
    <source>
        <dbReference type="Pfam" id="PF07980"/>
    </source>
</evidence>
<evidence type="ECO:0000313" key="9">
    <source>
        <dbReference type="Proteomes" id="UP000474630"/>
    </source>
</evidence>
<dbReference type="PROSITE" id="PS51257">
    <property type="entry name" value="PROKAR_LIPOPROTEIN"/>
    <property type="match status" value="1"/>
</dbReference>